<feature type="non-terminal residue" evidence="1">
    <location>
        <position position="197"/>
    </location>
</feature>
<dbReference type="Proteomes" id="UP000054538">
    <property type="component" value="Unassembled WGS sequence"/>
</dbReference>
<dbReference type="HOGENOM" id="CLU_090544_0_0_1"/>
<dbReference type="AlphaFoldDB" id="A0A0D0BXW5"/>
<feature type="non-terminal residue" evidence="1">
    <location>
        <position position="1"/>
    </location>
</feature>
<reference evidence="1 2" key="1">
    <citation type="submission" date="2014-04" db="EMBL/GenBank/DDBJ databases">
        <authorList>
            <consortium name="DOE Joint Genome Institute"/>
            <person name="Kuo A."/>
            <person name="Kohler A."/>
            <person name="Jargeat P."/>
            <person name="Nagy L.G."/>
            <person name="Floudas D."/>
            <person name="Copeland A."/>
            <person name="Barry K.W."/>
            <person name="Cichocki N."/>
            <person name="Veneault-Fourrey C."/>
            <person name="LaButti K."/>
            <person name="Lindquist E.A."/>
            <person name="Lipzen A."/>
            <person name="Lundell T."/>
            <person name="Morin E."/>
            <person name="Murat C."/>
            <person name="Sun H."/>
            <person name="Tunlid A."/>
            <person name="Henrissat B."/>
            <person name="Grigoriev I.V."/>
            <person name="Hibbett D.S."/>
            <person name="Martin F."/>
            <person name="Nordberg H.P."/>
            <person name="Cantor M.N."/>
            <person name="Hua S.X."/>
        </authorList>
    </citation>
    <scope>NUCLEOTIDE SEQUENCE [LARGE SCALE GENOMIC DNA]</scope>
    <source>
        <strain evidence="1 2">Ve08.2h10</strain>
    </source>
</reference>
<proteinExistence type="predicted"/>
<evidence type="ECO:0000313" key="1">
    <source>
        <dbReference type="EMBL" id="KIK75997.1"/>
    </source>
</evidence>
<keyword evidence="2" id="KW-1185">Reference proteome</keyword>
<accession>A0A0D0BXW5</accession>
<reference evidence="2" key="2">
    <citation type="submission" date="2015-01" db="EMBL/GenBank/DDBJ databases">
        <title>Evolutionary Origins and Diversification of the Mycorrhizal Mutualists.</title>
        <authorList>
            <consortium name="DOE Joint Genome Institute"/>
            <consortium name="Mycorrhizal Genomics Consortium"/>
            <person name="Kohler A."/>
            <person name="Kuo A."/>
            <person name="Nagy L.G."/>
            <person name="Floudas D."/>
            <person name="Copeland A."/>
            <person name="Barry K.W."/>
            <person name="Cichocki N."/>
            <person name="Veneault-Fourrey C."/>
            <person name="LaButti K."/>
            <person name="Lindquist E.A."/>
            <person name="Lipzen A."/>
            <person name="Lundell T."/>
            <person name="Morin E."/>
            <person name="Murat C."/>
            <person name="Riley R."/>
            <person name="Ohm R."/>
            <person name="Sun H."/>
            <person name="Tunlid A."/>
            <person name="Henrissat B."/>
            <person name="Grigoriev I.V."/>
            <person name="Hibbett D.S."/>
            <person name="Martin F."/>
        </authorList>
    </citation>
    <scope>NUCLEOTIDE SEQUENCE [LARGE SCALE GENOMIC DNA]</scope>
    <source>
        <strain evidence="2">Ve08.2h10</strain>
    </source>
</reference>
<evidence type="ECO:0000313" key="2">
    <source>
        <dbReference type="Proteomes" id="UP000054538"/>
    </source>
</evidence>
<dbReference type="InParanoid" id="A0A0D0BXW5"/>
<dbReference type="OrthoDB" id="3046524at2759"/>
<organism evidence="1 2">
    <name type="scientific">Paxillus rubicundulus Ve08.2h10</name>
    <dbReference type="NCBI Taxonomy" id="930991"/>
    <lineage>
        <taxon>Eukaryota</taxon>
        <taxon>Fungi</taxon>
        <taxon>Dikarya</taxon>
        <taxon>Basidiomycota</taxon>
        <taxon>Agaricomycotina</taxon>
        <taxon>Agaricomycetes</taxon>
        <taxon>Agaricomycetidae</taxon>
        <taxon>Boletales</taxon>
        <taxon>Paxilineae</taxon>
        <taxon>Paxillaceae</taxon>
        <taxon>Paxillus</taxon>
    </lineage>
</organism>
<dbReference type="EMBL" id="KN827728">
    <property type="protein sequence ID" value="KIK75997.1"/>
    <property type="molecule type" value="Genomic_DNA"/>
</dbReference>
<sequence length="197" mass="21219">PAGLAACQDLGGGEILKVFVVHDNVDWMVPGVECFMDGEEFFIMGVIVEFQSGEGLGVECDRAEFIIWAVDGKDTSDGVVRGVSLDNDRGIRNPMSKNGSGSEGIFQVPESGAAFIGEVPRSVFPSEVSKQNNNVRIIEDEAAVEVGKTKEGLDVSDFLRFQPISDSFDSVSRHCQATRGEEVSEVFDGGGVEFTFI</sequence>
<gene>
    <name evidence="1" type="ORF">PAXRUDRAFT_74074</name>
</gene>
<name>A0A0D0BXW5_9AGAM</name>
<protein>
    <submittedName>
        <fullName evidence="1">Uncharacterized protein</fullName>
    </submittedName>
</protein>